<dbReference type="SUPFAM" id="SSF53686">
    <property type="entry name" value="Tryptophan synthase beta subunit-like PLP-dependent enzymes"/>
    <property type="match status" value="1"/>
</dbReference>
<dbReference type="EC" id="3.5.99.7" evidence="5"/>
<evidence type="ECO:0000259" key="4">
    <source>
        <dbReference type="Pfam" id="PF00291"/>
    </source>
</evidence>
<dbReference type="GO" id="GO:0008660">
    <property type="term" value="F:1-aminocyclopropane-1-carboxylate deaminase activity"/>
    <property type="evidence" value="ECO:0007669"/>
    <property type="project" value="UniProtKB-EC"/>
</dbReference>
<dbReference type="AlphaFoldDB" id="A0A090E2L1"/>
<feature type="domain" description="Tryptophan synthase beta chain-like PALP" evidence="4">
    <location>
        <begin position="7"/>
        <end position="152"/>
    </location>
</feature>
<gene>
    <name evidence="5" type="ORF">MPL3356_340153</name>
</gene>
<keyword evidence="5" id="KW-0378">Hydrolase</keyword>
<evidence type="ECO:0000256" key="3">
    <source>
        <dbReference type="ARBA" id="ARBA00022898"/>
    </source>
</evidence>
<name>A0A090E2L1_MESPL</name>
<dbReference type="InterPro" id="IPR027278">
    <property type="entry name" value="ACCD_DCysDesulf"/>
</dbReference>
<dbReference type="PANTHER" id="PTHR43780">
    <property type="entry name" value="1-AMINOCYCLOPROPANE-1-CARBOXYLATE DEAMINASE-RELATED"/>
    <property type="match status" value="1"/>
</dbReference>
<evidence type="ECO:0000256" key="2">
    <source>
        <dbReference type="ARBA" id="ARBA00008639"/>
    </source>
</evidence>
<keyword evidence="6" id="KW-1185">Reference proteome</keyword>
<dbReference type="InterPro" id="IPR001926">
    <property type="entry name" value="TrpB-like_PALP"/>
</dbReference>
<protein>
    <submittedName>
        <fullName evidence="5">1-aminocyclopropane-1-carboxylate deaminase</fullName>
        <ecNumber evidence="5">3.5.99.7</ecNumber>
    </submittedName>
</protein>
<dbReference type="GO" id="GO:0019148">
    <property type="term" value="F:D-cysteine desulfhydrase activity"/>
    <property type="evidence" value="ECO:0007669"/>
    <property type="project" value="TreeGrafter"/>
</dbReference>
<sequence length="193" mass="21055">MCKSSVKIGLKCLLVQESWFHIKMSSTTGSATLLLSRILGAEVRLVDEGFDIGIRRSWEKALYDVKARGCGIPYAIPAGASVRPNGGPRLCWVCREVRAQEKQLGFAFDYIIVCTVTGSTHAGMIVGFAEDGRQRNMIGMEAYATPAKTKVLSVTQHTAMLIELGTALVGDDGVCSRTICIRVMAFQPKKPKR</sequence>
<organism evidence="5 6">
    <name type="scientific">Mesorhizobium plurifarium</name>
    <dbReference type="NCBI Taxonomy" id="69974"/>
    <lineage>
        <taxon>Bacteria</taxon>
        <taxon>Pseudomonadati</taxon>
        <taxon>Pseudomonadota</taxon>
        <taxon>Alphaproteobacteria</taxon>
        <taxon>Hyphomicrobiales</taxon>
        <taxon>Phyllobacteriaceae</taxon>
        <taxon>Mesorhizobium</taxon>
    </lineage>
</organism>
<dbReference type="EMBL" id="CCMZ01000028">
    <property type="protein sequence ID" value="CDX21048.1"/>
    <property type="molecule type" value="Genomic_DNA"/>
</dbReference>
<dbReference type="Gene3D" id="3.40.50.1100">
    <property type="match status" value="2"/>
</dbReference>
<dbReference type="InterPro" id="IPR036052">
    <property type="entry name" value="TrpB-like_PALP_sf"/>
</dbReference>
<comment type="cofactor">
    <cofactor evidence="1">
        <name>pyridoxal 5'-phosphate</name>
        <dbReference type="ChEBI" id="CHEBI:597326"/>
    </cofactor>
</comment>
<proteinExistence type="inferred from homology"/>
<keyword evidence="3" id="KW-0663">Pyridoxal phosphate</keyword>
<reference evidence="6" key="1">
    <citation type="submission" date="2014-08" db="EMBL/GenBank/DDBJ databases">
        <authorList>
            <person name="Moulin L."/>
        </authorList>
    </citation>
    <scope>NUCLEOTIDE SEQUENCE [LARGE SCALE GENOMIC DNA]</scope>
</reference>
<evidence type="ECO:0000256" key="1">
    <source>
        <dbReference type="ARBA" id="ARBA00001933"/>
    </source>
</evidence>
<evidence type="ECO:0000313" key="5">
    <source>
        <dbReference type="EMBL" id="CDX21048.1"/>
    </source>
</evidence>
<dbReference type="Proteomes" id="UP000045285">
    <property type="component" value="Unassembled WGS sequence"/>
</dbReference>
<evidence type="ECO:0000313" key="6">
    <source>
        <dbReference type="Proteomes" id="UP000045285"/>
    </source>
</evidence>
<accession>A0A090E2L1</accession>
<dbReference type="Pfam" id="PF00291">
    <property type="entry name" value="PALP"/>
    <property type="match status" value="1"/>
</dbReference>
<dbReference type="PANTHER" id="PTHR43780:SF2">
    <property type="entry name" value="1-AMINOCYCLOPROPANE-1-CARBOXYLATE DEAMINASE-RELATED"/>
    <property type="match status" value="1"/>
</dbReference>
<comment type="similarity">
    <text evidence="2">Belongs to the ACC deaminase/D-cysteine desulfhydrase family.</text>
</comment>